<evidence type="ECO:0000256" key="11">
    <source>
        <dbReference type="PIRSR" id="PIRSR005461-1"/>
    </source>
</evidence>
<evidence type="ECO:0000313" key="14">
    <source>
        <dbReference type="Proteomes" id="UP000244519"/>
    </source>
</evidence>
<proteinExistence type="predicted"/>
<keyword evidence="4 11" id="KW-0949">S-adenosyl-L-methionine</keyword>
<evidence type="ECO:0000256" key="7">
    <source>
        <dbReference type="ARBA" id="ARBA00041129"/>
    </source>
</evidence>
<accession>A0A2U8BT39</accession>
<dbReference type="InterPro" id="IPR002877">
    <property type="entry name" value="RNA_MeTrfase_FtsJ_dom"/>
</dbReference>
<dbReference type="PANTHER" id="PTHR10920:SF18">
    <property type="entry name" value="RRNA METHYLTRANSFERASE 2, MITOCHONDRIAL"/>
    <property type="match status" value="1"/>
</dbReference>
<dbReference type="Proteomes" id="UP000244519">
    <property type="component" value="Chromosome"/>
</dbReference>
<evidence type="ECO:0000256" key="3">
    <source>
        <dbReference type="ARBA" id="ARBA00022679"/>
    </source>
</evidence>
<dbReference type="InterPro" id="IPR015507">
    <property type="entry name" value="rRNA-MeTfrase_E"/>
</dbReference>
<dbReference type="SUPFAM" id="SSF53335">
    <property type="entry name" value="S-adenosyl-L-methionine-dependent methyltransferases"/>
    <property type="match status" value="1"/>
</dbReference>
<reference evidence="13 14" key="1">
    <citation type="journal article" date="2018" name="Genome Biol. Evol.">
        <title>The Genome Sequence of "Candidatus Fokinia solitaria": Insights on Reductive Evolution in Rickettsiales.</title>
        <authorList>
            <person name="Floriano A.M."/>
            <person name="Castelli M."/>
            <person name="Krenek S."/>
            <person name="Berendonk T.U."/>
            <person name="Bazzocchi C."/>
            <person name="Petroni G."/>
            <person name="Sassera D."/>
        </authorList>
    </citation>
    <scope>NUCLEOTIDE SEQUENCE [LARGE SCALE GENOMIC DNA]</scope>
    <source>
        <strain evidence="13">Rio ETE_ALG 3VII</strain>
    </source>
</reference>
<keyword evidence="3 13" id="KW-0808">Transferase</keyword>
<evidence type="ECO:0000256" key="4">
    <source>
        <dbReference type="ARBA" id="ARBA00022691"/>
    </source>
</evidence>
<name>A0A2U8BT39_9RICK</name>
<sequence>MAKELNYRSRAAFKLIEILDKFHIIKTVKNGEVILDLGAAPGGWSQVISERLKKASVRASIIGIDLLHVMPVSGVHFIQHDFLASDLMQKIQEILSQFDETSEAAQDREVEKSSDILENFSAALIVSDMLPNASGDKTADHLRFAALLNESLLFAIKYLKKGGFFVTKVIRCGKESAVIKKHSEHFDNFQFFKPHSSYSDSAEIFVVLKKK</sequence>
<gene>
    <name evidence="13" type="ORF">Fsol_00736</name>
</gene>
<organism evidence="13 14">
    <name type="scientific">Candidatus Fokinia solitaria</name>
    <dbReference type="NCBI Taxonomy" id="1802984"/>
    <lineage>
        <taxon>Bacteria</taxon>
        <taxon>Pseudomonadati</taxon>
        <taxon>Pseudomonadota</taxon>
        <taxon>Alphaproteobacteria</taxon>
        <taxon>Rickettsiales</taxon>
        <taxon>Candidatus Midichloriaceae</taxon>
        <taxon>Candidatus Fokinia</taxon>
    </lineage>
</organism>
<keyword evidence="2 13" id="KW-0489">Methyltransferase</keyword>
<evidence type="ECO:0000256" key="10">
    <source>
        <dbReference type="ARBA" id="ARBA00048970"/>
    </source>
</evidence>
<dbReference type="KEGG" id="fso:Fsol_00736"/>
<comment type="function">
    <text evidence="5">Specifically methylates the uridine in position 2552 of 23S rRNA at the 2'-O position of the ribose in the fully assembled 50S ribosomal subunit.</text>
</comment>
<dbReference type="InterPro" id="IPR029063">
    <property type="entry name" value="SAM-dependent_MTases_sf"/>
</dbReference>
<feature type="active site" description="Proton acceptor" evidence="11">
    <location>
        <position position="168"/>
    </location>
</feature>
<feature type="domain" description="Ribosomal RNA methyltransferase FtsJ" evidence="12">
    <location>
        <begin position="7"/>
        <end position="210"/>
    </location>
</feature>
<evidence type="ECO:0000256" key="2">
    <source>
        <dbReference type="ARBA" id="ARBA00022603"/>
    </source>
</evidence>
<dbReference type="Gene3D" id="3.40.50.150">
    <property type="entry name" value="Vaccinia Virus protein VP39"/>
    <property type="match status" value="1"/>
</dbReference>
<dbReference type="PANTHER" id="PTHR10920">
    <property type="entry name" value="RIBOSOMAL RNA METHYLTRANSFERASE"/>
    <property type="match status" value="1"/>
</dbReference>
<dbReference type="PIRSF" id="PIRSF005461">
    <property type="entry name" value="23S_rRNA_mtase"/>
    <property type="match status" value="1"/>
</dbReference>
<keyword evidence="1" id="KW-0698">rRNA processing</keyword>
<dbReference type="AlphaFoldDB" id="A0A2U8BT39"/>
<dbReference type="GO" id="GO:0008650">
    <property type="term" value="F:rRNA (uridine-2'-O-)-methyltransferase activity"/>
    <property type="evidence" value="ECO:0007669"/>
    <property type="project" value="TreeGrafter"/>
</dbReference>
<dbReference type="Pfam" id="PF01728">
    <property type="entry name" value="FtsJ"/>
    <property type="match status" value="1"/>
</dbReference>
<protein>
    <recommendedName>
        <fullName evidence="7">Ribosomal RNA large subunit methyltransferase E</fullName>
        <ecNumber evidence="6">2.1.1.166</ecNumber>
    </recommendedName>
    <alternativeName>
        <fullName evidence="9">23S rRNA Um2552 methyltransferase</fullName>
    </alternativeName>
    <alternativeName>
        <fullName evidence="8">rRNA (uridine-2'-O-)-methyltransferase</fullName>
    </alternativeName>
</protein>
<keyword evidence="14" id="KW-1185">Reference proteome</keyword>
<comment type="catalytic activity">
    <reaction evidence="10">
        <text>uridine(2552) in 23S rRNA + S-adenosyl-L-methionine = 2'-O-methyluridine(2552) in 23S rRNA + S-adenosyl-L-homocysteine + H(+)</text>
        <dbReference type="Rhea" id="RHEA:42720"/>
        <dbReference type="Rhea" id="RHEA-COMP:10202"/>
        <dbReference type="Rhea" id="RHEA-COMP:10203"/>
        <dbReference type="ChEBI" id="CHEBI:15378"/>
        <dbReference type="ChEBI" id="CHEBI:57856"/>
        <dbReference type="ChEBI" id="CHEBI:59789"/>
        <dbReference type="ChEBI" id="CHEBI:65315"/>
        <dbReference type="ChEBI" id="CHEBI:74478"/>
        <dbReference type="EC" id="2.1.1.166"/>
    </reaction>
</comment>
<dbReference type="EMBL" id="CP025989">
    <property type="protein sequence ID" value="AWD33512.1"/>
    <property type="molecule type" value="Genomic_DNA"/>
</dbReference>
<evidence type="ECO:0000256" key="5">
    <source>
        <dbReference type="ARBA" id="ARBA00037569"/>
    </source>
</evidence>
<evidence type="ECO:0000256" key="9">
    <source>
        <dbReference type="ARBA" id="ARBA00042745"/>
    </source>
</evidence>
<dbReference type="InterPro" id="IPR050082">
    <property type="entry name" value="RNA_methyltr_RlmE"/>
</dbReference>
<dbReference type="EC" id="2.1.1.166" evidence="6"/>
<evidence type="ECO:0000259" key="12">
    <source>
        <dbReference type="Pfam" id="PF01728"/>
    </source>
</evidence>
<evidence type="ECO:0000313" key="13">
    <source>
        <dbReference type="EMBL" id="AWD33512.1"/>
    </source>
</evidence>
<evidence type="ECO:0000256" key="8">
    <source>
        <dbReference type="ARBA" id="ARBA00041995"/>
    </source>
</evidence>
<evidence type="ECO:0000256" key="6">
    <source>
        <dbReference type="ARBA" id="ARBA00038861"/>
    </source>
</evidence>
<evidence type="ECO:0000256" key="1">
    <source>
        <dbReference type="ARBA" id="ARBA00022552"/>
    </source>
</evidence>